<comment type="caution">
    <text evidence="2">The sequence shown here is derived from an EMBL/GenBank/DDBJ whole genome shotgun (WGS) entry which is preliminary data.</text>
</comment>
<reference evidence="2" key="1">
    <citation type="submission" date="2022-03" db="EMBL/GenBank/DDBJ databases">
        <title>Draft genome sequence of Aduncisulcus paluster, a free-living microaerophilic Fornicata.</title>
        <authorList>
            <person name="Yuyama I."/>
            <person name="Kume K."/>
            <person name="Tamura T."/>
            <person name="Inagaki Y."/>
            <person name="Hashimoto T."/>
        </authorList>
    </citation>
    <scope>NUCLEOTIDE SEQUENCE</scope>
    <source>
        <strain evidence="2">NY0171</strain>
    </source>
</reference>
<dbReference type="Proteomes" id="UP001057375">
    <property type="component" value="Unassembled WGS sequence"/>
</dbReference>
<feature type="compositionally biased region" description="Polar residues" evidence="1">
    <location>
        <begin position="65"/>
        <end position="76"/>
    </location>
</feature>
<feature type="compositionally biased region" description="Low complexity" evidence="1">
    <location>
        <begin position="19"/>
        <end position="64"/>
    </location>
</feature>
<sequence>AETTVSSHWTQTSPPLSPSPSLHSPHSLHSTSSHSTSSHSTSSHSSPPSSSFSTPSLPTPVSLSFQKNYIMKQQQYSASKSPPLASQSSHSSHSQHTSPLHTSPLHPSPLHTSPLVPHHEQAQESHHAALHREFSSPINGAHGMHMSPPHGFASLPNPRQPYHNDRGSIV</sequence>
<evidence type="ECO:0000313" key="2">
    <source>
        <dbReference type="EMBL" id="GKT18327.1"/>
    </source>
</evidence>
<name>A0ABQ5JXM3_9EUKA</name>
<feature type="region of interest" description="Disordered" evidence="1">
    <location>
        <begin position="1"/>
        <end position="170"/>
    </location>
</feature>
<feature type="non-terminal residue" evidence="2">
    <location>
        <position position="170"/>
    </location>
</feature>
<dbReference type="EMBL" id="BQXS01006203">
    <property type="protein sequence ID" value="GKT18327.1"/>
    <property type="molecule type" value="Genomic_DNA"/>
</dbReference>
<feature type="compositionally biased region" description="Polar residues" evidence="1">
    <location>
        <begin position="1"/>
        <end position="11"/>
    </location>
</feature>
<evidence type="ECO:0000256" key="1">
    <source>
        <dbReference type="SAM" id="MobiDB-lite"/>
    </source>
</evidence>
<feature type="compositionally biased region" description="Basic and acidic residues" evidence="1">
    <location>
        <begin position="117"/>
        <end position="134"/>
    </location>
</feature>
<proteinExistence type="predicted"/>
<gene>
    <name evidence="2" type="ORF">ADUPG1_004252</name>
</gene>
<evidence type="ECO:0000313" key="3">
    <source>
        <dbReference type="Proteomes" id="UP001057375"/>
    </source>
</evidence>
<organism evidence="2 3">
    <name type="scientific">Aduncisulcus paluster</name>
    <dbReference type="NCBI Taxonomy" id="2918883"/>
    <lineage>
        <taxon>Eukaryota</taxon>
        <taxon>Metamonada</taxon>
        <taxon>Carpediemonas-like organisms</taxon>
        <taxon>Aduncisulcus</taxon>
    </lineage>
</organism>
<protein>
    <submittedName>
        <fullName evidence="2">Uncharacterized protein</fullName>
    </submittedName>
</protein>
<feature type="compositionally biased region" description="Low complexity" evidence="1">
    <location>
        <begin position="77"/>
        <end position="116"/>
    </location>
</feature>
<feature type="non-terminal residue" evidence="2">
    <location>
        <position position="1"/>
    </location>
</feature>
<accession>A0ABQ5JXM3</accession>
<keyword evidence="3" id="KW-1185">Reference proteome</keyword>